<dbReference type="EMBL" id="BRPL01000004">
    <property type="protein sequence ID" value="GLB47625.1"/>
    <property type="molecule type" value="Genomic_DNA"/>
</dbReference>
<proteinExistence type="predicted"/>
<dbReference type="RefSeq" id="WP_286137160.1">
    <property type="nucleotide sequence ID" value="NZ_BRPL01000004.1"/>
</dbReference>
<evidence type="ECO:0000259" key="1">
    <source>
        <dbReference type="Pfam" id="PF13614"/>
    </source>
</evidence>
<gene>
    <name evidence="2" type="primary">repB</name>
    <name evidence="2" type="ORF">WR164_16040</name>
</gene>
<dbReference type="PANTHER" id="PTHR13696">
    <property type="entry name" value="P-LOOP CONTAINING NUCLEOSIDE TRIPHOSPHATE HYDROLASE"/>
    <property type="match status" value="1"/>
</dbReference>
<accession>A0A9W6B446</accession>
<reference evidence="2" key="1">
    <citation type="submission" date="2022-07" db="EMBL/GenBank/DDBJ databases">
        <authorList>
            <person name="Kouya T."/>
            <person name="Ishiyama Y."/>
        </authorList>
    </citation>
    <scope>NUCLEOTIDE SEQUENCE</scope>
    <source>
        <strain evidence="2">WR16-4</strain>
    </source>
</reference>
<name>A0A9W6B446_9LACO</name>
<evidence type="ECO:0000313" key="2">
    <source>
        <dbReference type="EMBL" id="GLB47625.1"/>
    </source>
</evidence>
<dbReference type="InterPro" id="IPR027417">
    <property type="entry name" value="P-loop_NTPase"/>
</dbReference>
<dbReference type="PANTHER" id="PTHR13696:SF52">
    <property type="entry name" value="PARA FAMILY PROTEIN CT_582"/>
    <property type="match status" value="1"/>
</dbReference>
<dbReference type="SUPFAM" id="SSF52540">
    <property type="entry name" value="P-loop containing nucleoside triphosphate hydrolases"/>
    <property type="match status" value="1"/>
</dbReference>
<dbReference type="Proteomes" id="UP001144204">
    <property type="component" value="Unassembled WGS sequence"/>
</dbReference>
<comment type="caution">
    <text evidence="2">The sequence shown here is derived from an EMBL/GenBank/DDBJ whole genome shotgun (WGS) entry which is preliminary data.</text>
</comment>
<dbReference type="Gene3D" id="3.40.50.300">
    <property type="entry name" value="P-loop containing nucleotide triphosphate hydrolases"/>
    <property type="match status" value="1"/>
</dbReference>
<keyword evidence="3" id="KW-1185">Reference proteome</keyword>
<evidence type="ECO:0000313" key="3">
    <source>
        <dbReference type="Proteomes" id="UP001144204"/>
    </source>
</evidence>
<sequence length="271" mass="31240">MTTTITFGNFKGGVGKTTNATLIAYTLSRMGHRTLIADLDPQGNATNMLLKTKANIDGKIATFDQSLMRSVEDNNLSKSLISIDPHLDLLASAPDFAMYPRFMEKIHDYTERVKYLQQMFDPFRNNYDYIILDTPPTVMSLFTDSALYMSDYCLIVMQTHKDSFDGARAFIDYLQDYVIDKYKAPRLDLVGILPVLMQGRAPVDKLTLENAIKKFGKENLFKNTIHYMQRIKRFPITGITDKTMYDKRVLHLYKLVTNEMLRRIKEIETNE</sequence>
<feature type="domain" description="AAA" evidence="1">
    <location>
        <begin position="3"/>
        <end position="176"/>
    </location>
</feature>
<organism evidence="2 3">
    <name type="scientific">Philodulcilactobacillus myokoensis</name>
    <dbReference type="NCBI Taxonomy" id="2929573"/>
    <lineage>
        <taxon>Bacteria</taxon>
        <taxon>Bacillati</taxon>
        <taxon>Bacillota</taxon>
        <taxon>Bacilli</taxon>
        <taxon>Lactobacillales</taxon>
        <taxon>Lactobacillaceae</taxon>
        <taxon>Philodulcilactobacillus</taxon>
    </lineage>
</organism>
<dbReference type="CDD" id="cd02042">
    <property type="entry name" value="ParAB_family"/>
    <property type="match status" value="1"/>
</dbReference>
<dbReference type="Pfam" id="PF13614">
    <property type="entry name" value="AAA_31"/>
    <property type="match status" value="1"/>
</dbReference>
<protein>
    <submittedName>
        <fullName evidence="2">Copy number control protein</fullName>
    </submittedName>
</protein>
<dbReference type="InterPro" id="IPR050678">
    <property type="entry name" value="DNA_Partitioning_ATPase"/>
</dbReference>
<dbReference type="AlphaFoldDB" id="A0A9W6B446"/>
<dbReference type="InterPro" id="IPR025669">
    <property type="entry name" value="AAA_dom"/>
</dbReference>
<reference evidence="2" key="2">
    <citation type="journal article" date="2023" name="PLoS ONE">
        <title>Philodulcilactobacillus myokoensis gen. nov., sp. nov., a fructophilic, acidophilic, and agar-phobic lactic acid bacterium isolated from fermented vegetable extracts.</title>
        <authorList>
            <person name="Kouya T."/>
            <person name="Ishiyama Y."/>
            <person name="Ohashi S."/>
            <person name="Kumakubo R."/>
            <person name="Yamazaki T."/>
            <person name="Otaki T."/>
        </authorList>
    </citation>
    <scope>NUCLEOTIDE SEQUENCE</scope>
    <source>
        <strain evidence="2">WR16-4</strain>
    </source>
</reference>